<gene>
    <name evidence="2" type="ORF">HannXRQ_Chr09g0275341</name>
    <name evidence="1" type="ORF">HanXRQr2_Chr09g0415281</name>
</gene>
<dbReference type="AlphaFoldDB" id="A0A251U079"/>
<sequence length="95" mass="11070">MHIGDLSFSVSSIRSKAQGIEGITTMGFGCGYVFRYYILIERDTWSSWLVPWQEGSRVQPSILSSSLHHLHHCVFFFHLNRVVNEINNTRNKEWL</sequence>
<dbReference type="InParanoid" id="A0A251U079"/>
<organism evidence="2 3">
    <name type="scientific">Helianthus annuus</name>
    <name type="common">Common sunflower</name>
    <dbReference type="NCBI Taxonomy" id="4232"/>
    <lineage>
        <taxon>Eukaryota</taxon>
        <taxon>Viridiplantae</taxon>
        <taxon>Streptophyta</taxon>
        <taxon>Embryophyta</taxon>
        <taxon>Tracheophyta</taxon>
        <taxon>Spermatophyta</taxon>
        <taxon>Magnoliopsida</taxon>
        <taxon>eudicotyledons</taxon>
        <taxon>Gunneridae</taxon>
        <taxon>Pentapetalae</taxon>
        <taxon>asterids</taxon>
        <taxon>campanulids</taxon>
        <taxon>Asterales</taxon>
        <taxon>Asteraceae</taxon>
        <taxon>Asteroideae</taxon>
        <taxon>Heliantheae alliance</taxon>
        <taxon>Heliantheae</taxon>
        <taxon>Helianthus</taxon>
    </lineage>
</organism>
<reference evidence="2" key="2">
    <citation type="submission" date="2017-02" db="EMBL/GenBank/DDBJ databases">
        <title>Sunflower complete genome.</title>
        <authorList>
            <person name="Langlade N."/>
            <person name="Munos S."/>
        </authorList>
    </citation>
    <scope>NUCLEOTIDE SEQUENCE [LARGE SCALE GENOMIC DNA]</scope>
    <source>
        <tissue evidence="2">Leaves</tissue>
    </source>
</reference>
<dbReference type="Gramene" id="mRNA:HanXRQr2_Chr09g0415281">
    <property type="protein sequence ID" value="mRNA:HanXRQr2_Chr09g0415281"/>
    <property type="gene ID" value="HanXRQr2_Chr09g0415281"/>
</dbReference>
<dbReference type="EMBL" id="CM007898">
    <property type="protein sequence ID" value="OTG16797.1"/>
    <property type="molecule type" value="Genomic_DNA"/>
</dbReference>
<dbReference type="Proteomes" id="UP000215914">
    <property type="component" value="Chromosome 9"/>
</dbReference>
<evidence type="ECO:0000313" key="2">
    <source>
        <dbReference type="EMBL" id="OTG16797.1"/>
    </source>
</evidence>
<protein>
    <submittedName>
        <fullName evidence="2">Uncharacterized protein</fullName>
    </submittedName>
</protein>
<reference evidence="1" key="3">
    <citation type="submission" date="2020-06" db="EMBL/GenBank/DDBJ databases">
        <title>Helianthus annuus Genome sequencing and assembly Release 2.</title>
        <authorList>
            <person name="Gouzy J."/>
            <person name="Langlade N."/>
            <person name="Munos S."/>
        </authorList>
    </citation>
    <scope>NUCLEOTIDE SEQUENCE</scope>
    <source>
        <tissue evidence="1">Leaves</tissue>
    </source>
</reference>
<proteinExistence type="predicted"/>
<keyword evidence="3" id="KW-1185">Reference proteome</keyword>
<evidence type="ECO:0000313" key="3">
    <source>
        <dbReference type="Proteomes" id="UP000215914"/>
    </source>
</evidence>
<dbReference type="EMBL" id="MNCJ02000324">
    <property type="protein sequence ID" value="KAF5793246.1"/>
    <property type="molecule type" value="Genomic_DNA"/>
</dbReference>
<evidence type="ECO:0000313" key="1">
    <source>
        <dbReference type="EMBL" id="KAF5793246.1"/>
    </source>
</evidence>
<reference evidence="1 3" key="1">
    <citation type="journal article" date="2017" name="Nature">
        <title>The sunflower genome provides insights into oil metabolism, flowering and Asterid evolution.</title>
        <authorList>
            <person name="Badouin H."/>
            <person name="Gouzy J."/>
            <person name="Grassa C.J."/>
            <person name="Murat F."/>
            <person name="Staton S.E."/>
            <person name="Cottret L."/>
            <person name="Lelandais-Briere C."/>
            <person name="Owens G.L."/>
            <person name="Carrere S."/>
            <person name="Mayjonade B."/>
            <person name="Legrand L."/>
            <person name="Gill N."/>
            <person name="Kane N.C."/>
            <person name="Bowers J.E."/>
            <person name="Hubner S."/>
            <person name="Bellec A."/>
            <person name="Berard A."/>
            <person name="Berges H."/>
            <person name="Blanchet N."/>
            <person name="Boniface M.C."/>
            <person name="Brunel D."/>
            <person name="Catrice O."/>
            <person name="Chaidir N."/>
            <person name="Claudel C."/>
            <person name="Donnadieu C."/>
            <person name="Faraut T."/>
            <person name="Fievet G."/>
            <person name="Helmstetter N."/>
            <person name="King M."/>
            <person name="Knapp S.J."/>
            <person name="Lai Z."/>
            <person name="Le Paslier M.C."/>
            <person name="Lippi Y."/>
            <person name="Lorenzon L."/>
            <person name="Mandel J.R."/>
            <person name="Marage G."/>
            <person name="Marchand G."/>
            <person name="Marquand E."/>
            <person name="Bret-Mestries E."/>
            <person name="Morien E."/>
            <person name="Nambeesan S."/>
            <person name="Nguyen T."/>
            <person name="Pegot-Espagnet P."/>
            <person name="Pouilly N."/>
            <person name="Raftis F."/>
            <person name="Sallet E."/>
            <person name="Schiex T."/>
            <person name="Thomas J."/>
            <person name="Vandecasteele C."/>
            <person name="Vares D."/>
            <person name="Vear F."/>
            <person name="Vautrin S."/>
            <person name="Crespi M."/>
            <person name="Mangin B."/>
            <person name="Burke J.M."/>
            <person name="Salse J."/>
            <person name="Munos S."/>
            <person name="Vincourt P."/>
            <person name="Rieseberg L.H."/>
            <person name="Langlade N.B."/>
        </authorList>
    </citation>
    <scope>NUCLEOTIDE SEQUENCE [LARGE SCALE GENOMIC DNA]</scope>
    <source>
        <strain evidence="3">cv. SF193</strain>
        <tissue evidence="1">Leaves</tissue>
    </source>
</reference>
<name>A0A251U079_HELAN</name>
<accession>A0A251U079</accession>